<proteinExistence type="predicted"/>
<organism evidence="1 2">
    <name type="scientific">Anoxybacillus pushchinoensis</name>
    <dbReference type="NCBI Taxonomy" id="150248"/>
    <lineage>
        <taxon>Bacteria</taxon>
        <taxon>Bacillati</taxon>
        <taxon>Bacillota</taxon>
        <taxon>Bacilli</taxon>
        <taxon>Bacillales</taxon>
        <taxon>Anoxybacillaceae</taxon>
        <taxon>Anoxybacillus</taxon>
    </lineage>
</organism>
<keyword evidence="2" id="KW-1185">Reference proteome</keyword>
<name>A0A1I0T2S4_9BACL</name>
<evidence type="ECO:0008006" key="3">
    <source>
        <dbReference type="Google" id="ProtNLM"/>
    </source>
</evidence>
<protein>
    <recommendedName>
        <fullName evidence="3">YolD-like protein</fullName>
    </recommendedName>
</protein>
<dbReference type="STRING" id="150248.SAMN05216169_101258"/>
<dbReference type="EMBL" id="FOJQ01000012">
    <property type="protein sequence ID" value="SFA45997.1"/>
    <property type="molecule type" value="Genomic_DNA"/>
</dbReference>
<dbReference type="OrthoDB" id="2968991at2"/>
<evidence type="ECO:0000313" key="2">
    <source>
        <dbReference type="Proteomes" id="UP000198979"/>
    </source>
</evidence>
<dbReference type="Proteomes" id="UP000198979">
    <property type="component" value="Unassembled WGS sequence"/>
</dbReference>
<dbReference type="RefSeq" id="WP_091701722.1">
    <property type="nucleotide sequence ID" value="NZ_FOJQ01000012.1"/>
</dbReference>
<accession>A0A1I0T2S4</accession>
<sequence>MYRIFFSKDFLAKRKQINDICSTLLSLAEGTELHVHTNNQTYYHAQLAAVNKMTNEVTLHIDRFYEHGGETITIHCRNIVAIEFPSDALVAAAEQTTMTIGTNEKEEDDE</sequence>
<dbReference type="AlphaFoldDB" id="A0A1I0T2S4"/>
<reference evidence="2" key="1">
    <citation type="submission" date="2016-10" db="EMBL/GenBank/DDBJ databases">
        <authorList>
            <person name="Varghese N."/>
            <person name="Submissions S."/>
        </authorList>
    </citation>
    <scope>NUCLEOTIDE SEQUENCE [LARGE SCALE GENOMIC DNA]</scope>
    <source>
        <strain evidence="2">K1</strain>
    </source>
</reference>
<evidence type="ECO:0000313" key="1">
    <source>
        <dbReference type="EMBL" id="SFA45997.1"/>
    </source>
</evidence>
<gene>
    <name evidence="1" type="ORF">SAMN05216169_101258</name>
</gene>